<dbReference type="FunFam" id="3.40.50.720:FF:000084">
    <property type="entry name" value="Short-chain dehydrogenase reductase"/>
    <property type="match status" value="1"/>
</dbReference>
<dbReference type="InterPro" id="IPR002347">
    <property type="entry name" value="SDR_fam"/>
</dbReference>
<gene>
    <name evidence="2" type="ORF">PAEH1_01890</name>
</gene>
<evidence type="ECO:0000256" key="1">
    <source>
        <dbReference type="ARBA" id="ARBA00006484"/>
    </source>
</evidence>
<dbReference type="NCBIfam" id="NF004778">
    <property type="entry name" value="PRK06124.1"/>
    <property type="match status" value="1"/>
</dbReference>
<dbReference type="PANTHER" id="PTHR42760">
    <property type="entry name" value="SHORT-CHAIN DEHYDROGENASES/REDUCTASES FAMILY MEMBER"/>
    <property type="match status" value="1"/>
</dbReference>
<accession>A0A1U9JXS7</accession>
<evidence type="ECO:0000313" key="2">
    <source>
        <dbReference type="EMBL" id="AQS50613.1"/>
    </source>
</evidence>
<evidence type="ECO:0000313" key="3">
    <source>
        <dbReference type="Proteomes" id="UP000189369"/>
    </source>
</evidence>
<dbReference type="GO" id="GO:0016616">
    <property type="term" value="F:oxidoreductase activity, acting on the CH-OH group of donors, NAD or NADP as acceptor"/>
    <property type="evidence" value="ECO:0007669"/>
    <property type="project" value="TreeGrafter"/>
</dbReference>
<dbReference type="STRING" id="643674.PAEH1_01890"/>
<protein>
    <submittedName>
        <fullName evidence="2">Gluconate 5-dehydrogenase</fullName>
    </submittedName>
</protein>
<dbReference type="KEGG" id="phn:PAEH1_01890"/>
<dbReference type="OrthoDB" id="9803333at2"/>
<reference evidence="2 3" key="1">
    <citation type="submission" date="2017-01" db="EMBL/GenBank/DDBJ databases">
        <title>Complete Genome Sequence of Paenalcaligenes hominis, Isolated from a paraplegic Patient with neurogenic bladder.</title>
        <authorList>
            <person name="Mukhopadhyay R."/>
            <person name="Joaquin J."/>
            <person name="Hogue R."/>
            <person name="Kilaru A."/>
            <person name="Jospin G."/>
            <person name="Mars K."/>
            <person name="Eisen J.A."/>
            <person name="Chaturvedi V."/>
        </authorList>
    </citation>
    <scope>NUCLEOTIDE SEQUENCE [LARGE SCALE GENOMIC DNA]</scope>
    <source>
        <strain evidence="2 3">15S00501</strain>
    </source>
</reference>
<dbReference type="PRINTS" id="PR00081">
    <property type="entry name" value="GDHRDH"/>
</dbReference>
<dbReference type="InterPro" id="IPR036291">
    <property type="entry name" value="NAD(P)-bd_dom_sf"/>
</dbReference>
<sequence>MSSFAPNFSLTGQIALITGSSQGLGFAIAQAYAASGATVFINGRNADAVATAVQSIRHAGHAAYPFVQDINDLSSYTHNHNILCKEYGVPSIHVNCVGQRLRKSFAECTPTEITQHIQTNLTTTVQLSRLAAMAMRQSQKPGRIISLSSIAGRIARPGDSIYPIAKQGIEGMVRALAVEFGSDGITSNGIAPGTFATETNQALAADPIKGPQVLGRNPIQRWAQPHEIAGAAVFLASPSASYVNGHVMVIDGGFSITF</sequence>
<name>A0A1U9JXS7_9BURK</name>
<dbReference type="AlphaFoldDB" id="A0A1U9JXS7"/>
<organism evidence="2 3">
    <name type="scientific">Paenalcaligenes hominis</name>
    <dbReference type="NCBI Taxonomy" id="643674"/>
    <lineage>
        <taxon>Bacteria</taxon>
        <taxon>Pseudomonadati</taxon>
        <taxon>Pseudomonadota</taxon>
        <taxon>Betaproteobacteria</taxon>
        <taxon>Burkholderiales</taxon>
        <taxon>Alcaligenaceae</taxon>
        <taxon>Paenalcaligenes</taxon>
    </lineage>
</organism>
<dbReference type="Pfam" id="PF13561">
    <property type="entry name" value="adh_short_C2"/>
    <property type="match status" value="1"/>
</dbReference>
<dbReference type="Gene3D" id="3.40.50.720">
    <property type="entry name" value="NAD(P)-binding Rossmann-like Domain"/>
    <property type="match status" value="1"/>
</dbReference>
<dbReference type="Proteomes" id="UP000189369">
    <property type="component" value="Chromosome"/>
</dbReference>
<dbReference type="PROSITE" id="PS00061">
    <property type="entry name" value="ADH_SHORT"/>
    <property type="match status" value="1"/>
</dbReference>
<proteinExistence type="inferred from homology"/>
<dbReference type="SUPFAM" id="SSF51735">
    <property type="entry name" value="NAD(P)-binding Rossmann-fold domains"/>
    <property type="match status" value="1"/>
</dbReference>
<dbReference type="EMBL" id="CP019697">
    <property type="protein sequence ID" value="AQS50613.1"/>
    <property type="molecule type" value="Genomic_DNA"/>
</dbReference>
<comment type="similarity">
    <text evidence="1">Belongs to the short-chain dehydrogenases/reductases (SDR) family.</text>
</comment>
<dbReference type="InterPro" id="IPR020904">
    <property type="entry name" value="Sc_DH/Rdtase_CS"/>
</dbReference>